<organism evidence="3 4">
    <name type="scientific">Cryomorpha ignava</name>
    <dbReference type="NCBI Taxonomy" id="101383"/>
    <lineage>
        <taxon>Bacteria</taxon>
        <taxon>Pseudomonadati</taxon>
        <taxon>Bacteroidota</taxon>
        <taxon>Flavobacteriia</taxon>
        <taxon>Flavobacteriales</taxon>
        <taxon>Cryomorphaceae</taxon>
        <taxon>Cryomorpha</taxon>
    </lineage>
</organism>
<evidence type="ECO:0000259" key="2">
    <source>
        <dbReference type="Pfam" id="PF06580"/>
    </source>
</evidence>
<feature type="transmembrane region" description="Helical" evidence="1">
    <location>
        <begin position="37"/>
        <end position="60"/>
    </location>
</feature>
<feature type="transmembrane region" description="Helical" evidence="1">
    <location>
        <begin position="72"/>
        <end position="92"/>
    </location>
</feature>
<keyword evidence="1" id="KW-0472">Membrane</keyword>
<dbReference type="Proteomes" id="UP000486602">
    <property type="component" value="Unassembled WGS sequence"/>
</dbReference>
<dbReference type="Pfam" id="PF06580">
    <property type="entry name" value="His_kinase"/>
    <property type="match status" value="1"/>
</dbReference>
<dbReference type="SUPFAM" id="SSF55874">
    <property type="entry name" value="ATPase domain of HSP90 chaperone/DNA topoisomerase II/histidine kinase"/>
    <property type="match status" value="1"/>
</dbReference>
<comment type="caution">
    <text evidence="3">The sequence shown here is derived from an EMBL/GenBank/DDBJ whole genome shotgun (WGS) entry which is preliminary data.</text>
</comment>
<keyword evidence="3" id="KW-0418">Kinase</keyword>
<protein>
    <submittedName>
        <fullName evidence="3">Histidine kinase</fullName>
    </submittedName>
</protein>
<evidence type="ECO:0000313" key="4">
    <source>
        <dbReference type="Proteomes" id="UP000486602"/>
    </source>
</evidence>
<feature type="transmembrane region" description="Helical" evidence="1">
    <location>
        <begin position="7"/>
        <end position="25"/>
    </location>
</feature>
<dbReference type="InterPro" id="IPR050640">
    <property type="entry name" value="Bact_2-comp_sensor_kinase"/>
</dbReference>
<feature type="domain" description="Signal transduction histidine kinase internal region" evidence="2">
    <location>
        <begin position="157"/>
        <end position="236"/>
    </location>
</feature>
<dbReference type="Gene3D" id="3.30.565.10">
    <property type="entry name" value="Histidine kinase-like ATPase, C-terminal domain"/>
    <property type="match status" value="1"/>
</dbReference>
<feature type="transmembrane region" description="Helical" evidence="1">
    <location>
        <begin position="112"/>
        <end position="137"/>
    </location>
</feature>
<dbReference type="InterPro" id="IPR036890">
    <property type="entry name" value="HATPase_C_sf"/>
</dbReference>
<evidence type="ECO:0000256" key="1">
    <source>
        <dbReference type="SAM" id="Phobius"/>
    </source>
</evidence>
<dbReference type="GO" id="GO:0000155">
    <property type="term" value="F:phosphorelay sensor kinase activity"/>
    <property type="evidence" value="ECO:0007669"/>
    <property type="project" value="InterPro"/>
</dbReference>
<dbReference type="PANTHER" id="PTHR34220">
    <property type="entry name" value="SENSOR HISTIDINE KINASE YPDA"/>
    <property type="match status" value="1"/>
</dbReference>
<reference evidence="3 4" key="1">
    <citation type="submission" date="2020-02" db="EMBL/GenBank/DDBJ databases">
        <title>Out from the shadows clarifying the taxonomy of the family Cryomorphaceae and related taxa by utilizing the GTDB taxonomic framework.</title>
        <authorList>
            <person name="Bowman J.P."/>
        </authorList>
    </citation>
    <scope>NUCLEOTIDE SEQUENCE [LARGE SCALE GENOMIC DNA]</scope>
    <source>
        <strain evidence="3 4">QSSC 1-22</strain>
    </source>
</reference>
<dbReference type="GO" id="GO:0016020">
    <property type="term" value="C:membrane"/>
    <property type="evidence" value="ECO:0007669"/>
    <property type="project" value="InterPro"/>
</dbReference>
<dbReference type="RefSeq" id="WP_163285019.1">
    <property type="nucleotide sequence ID" value="NZ_JAAGVY010000013.1"/>
</dbReference>
<dbReference type="AlphaFoldDB" id="A0A7K3WQ56"/>
<keyword evidence="4" id="KW-1185">Reference proteome</keyword>
<keyword evidence="3" id="KW-0808">Transferase</keyword>
<dbReference type="EMBL" id="JAAGVY010000013">
    <property type="protein sequence ID" value="NEN23624.1"/>
    <property type="molecule type" value="Genomic_DNA"/>
</dbReference>
<dbReference type="PANTHER" id="PTHR34220:SF7">
    <property type="entry name" value="SENSOR HISTIDINE KINASE YPDA"/>
    <property type="match status" value="1"/>
</dbReference>
<accession>A0A7K3WQ56</accession>
<dbReference type="InterPro" id="IPR010559">
    <property type="entry name" value="Sig_transdc_His_kin_internal"/>
</dbReference>
<keyword evidence="1" id="KW-1133">Transmembrane helix</keyword>
<proteinExistence type="predicted"/>
<name>A0A7K3WQ56_9FLAO</name>
<keyword evidence="1" id="KW-0812">Transmembrane</keyword>
<sequence>MSDEKSIYWMSQIVGWFLFILLILFQNMLTGPVDVGILVFLILNFCVGLTLSHLMRIAIIKFGMLRMKISRVLPRGILLSILTGVIATLIIATAQDLIYQSSTAWLLLSPMVLIELIIPFTMVFLIWNVFYFAAIYLKNYEREEIKNLRLTASVTEAELRNLRAQLNPHFMFNALNSIRALVDEDPAKAKTGITQMSNILRSSLTSGRRKFVALEEEMKVVRDYLDLEKVRFEERLNFSFSIPENLFKVHIPPLLVQTLVENAVKHGISQLPNGGDIRVSVVENPDGMIELNVINTGTYNPKRANDDANTGIGLDNSRRRLNLLYGKESGISIVNENKTVVCKLVFPVRTKITIENENADY</sequence>
<gene>
    <name evidence="3" type="ORF">G3O08_08930</name>
</gene>
<evidence type="ECO:0000313" key="3">
    <source>
        <dbReference type="EMBL" id="NEN23624.1"/>
    </source>
</evidence>